<gene>
    <name evidence="1" type="ORF">FHS89_001896</name>
</gene>
<dbReference type="SUPFAM" id="SSF48371">
    <property type="entry name" value="ARM repeat"/>
    <property type="match status" value="1"/>
</dbReference>
<name>A0A840X1Y8_9RHOB</name>
<sequence>MTPGAALAELEARANPAKAADMARYHKAKRRYLGLANPTIDALCKEWRAEMALDARVTLAAGLWDSDVFEARIAAGKLFTQARIRPDDAVWAEICRWMPMLDSWAIADQVASAGARRLTAEPARLETVADWTTDPNKWVRRAALVFTLPWAKLPHPNAVQTAERERILGWAEGYATDHDWFIQKAIGWWLRTLSRHDAARVIAFTDAHGDKLKPFALREALRSLP</sequence>
<reference evidence="1 2" key="1">
    <citation type="submission" date="2020-08" db="EMBL/GenBank/DDBJ databases">
        <title>Genomic Encyclopedia of Type Strains, Phase IV (KMG-IV): sequencing the most valuable type-strain genomes for metagenomic binning, comparative biology and taxonomic classification.</title>
        <authorList>
            <person name="Goeker M."/>
        </authorList>
    </citation>
    <scope>NUCLEOTIDE SEQUENCE [LARGE SCALE GENOMIC DNA]</scope>
    <source>
        <strain evidence="1 2">DSM 103377</strain>
    </source>
</reference>
<evidence type="ECO:0000313" key="2">
    <source>
        <dbReference type="Proteomes" id="UP000553766"/>
    </source>
</evidence>
<dbReference type="EMBL" id="JACIJS010000005">
    <property type="protein sequence ID" value="MBB5515876.1"/>
    <property type="molecule type" value="Genomic_DNA"/>
</dbReference>
<dbReference type="Pfam" id="PF08713">
    <property type="entry name" value="DNA_alkylation"/>
    <property type="match status" value="1"/>
</dbReference>
<proteinExistence type="predicted"/>
<accession>A0A840X1Y8</accession>
<dbReference type="CDD" id="cd06561">
    <property type="entry name" value="AlkD_like"/>
    <property type="match status" value="1"/>
</dbReference>
<comment type="caution">
    <text evidence="1">The sequence shown here is derived from an EMBL/GenBank/DDBJ whole genome shotgun (WGS) entry which is preliminary data.</text>
</comment>
<dbReference type="AlphaFoldDB" id="A0A840X1Y8"/>
<dbReference type="RefSeq" id="WP_184010961.1">
    <property type="nucleotide sequence ID" value="NZ_JACIJS010000005.1"/>
</dbReference>
<protein>
    <submittedName>
        <fullName evidence="1">3-methyladenine DNA glycosylase AlkD</fullName>
    </submittedName>
</protein>
<dbReference type="PANTHER" id="PTHR34070:SF1">
    <property type="entry name" value="DNA ALKYLATION REPAIR PROTEIN"/>
    <property type="match status" value="1"/>
</dbReference>
<dbReference type="InterPro" id="IPR014825">
    <property type="entry name" value="DNA_alkylation"/>
</dbReference>
<dbReference type="Gene3D" id="1.25.10.90">
    <property type="match status" value="1"/>
</dbReference>
<dbReference type="Proteomes" id="UP000553766">
    <property type="component" value="Unassembled WGS sequence"/>
</dbReference>
<keyword evidence="2" id="KW-1185">Reference proteome</keyword>
<evidence type="ECO:0000313" key="1">
    <source>
        <dbReference type="EMBL" id="MBB5515876.1"/>
    </source>
</evidence>
<organism evidence="1 2">
    <name type="scientific">Rubricella aquisinus</name>
    <dbReference type="NCBI Taxonomy" id="2028108"/>
    <lineage>
        <taxon>Bacteria</taxon>
        <taxon>Pseudomonadati</taxon>
        <taxon>Pseudomonadota</taxon>
        <taxon>Alphaproteobacteria</taxon>
        <taxon>Rhodobacterales</taxon>
        <taxon>Paracoccaceae</taxon>
        <taxon>Rubricella</taxon>
    </lineage>
</organism>
<dbReference type="PANTHER" id="PTHR34070">
    <property type="entry name" value="ARMADILLO-TYPE FOLD"/>
    <property type="match status" value="1"/>
</dbReference>
<dbReference type="InterPro" id="IPR016024">
    <property type="entry name" value="ARM-type_fold"/>
</dbReference>